<organism evidence="2 3">
    <name type="scientific">Selenomonas ruminis</name>
    <dbReference type="NCBI Taxonomy" id="2593411"/>
    <lineage>
        <taxon>Bacteria</taxon>
        <taxon>Bacillati</taxon>
        <taxon>Bacillota</taxon>
        <taxon>Negativicutes</taxon>
        <taxon>Selenomonadales</taxon>
        <taxon>Selenomonadaceae</taxon>
        <taxon>Selenomonas</taxon>
    </lineage>
</organism>
<keyword evidence="1" id="KW-0472">Membrane</keyword>
<proteinExistence type="predicted"/>
<feature type="transmembrane region" description="Helical" evidence="1">
    <location>
        <begin position="21"/>
        <end position="41"/>
    </location>
</feature>
<dbReference type="AlphaFoldDB" id="A0A5D6VXM1"/>
<keyword evidence="1" id="KW-1133">Transmembrane helix</keyword>
<accession>A0A5D6VXM1</accession>
<keyword evidence="3" id="KW-1185">Reference proteome</keyword>
<dbReference type="EMBL" id="VTOY01000028">
    <property type="protein sequence ID" value="TYZ19164.1"/>
    <property type="molecule type" value="Genomic_DNA"/>
</dbReference>
<evidence type="ECO:0000313" key="2">
    <source>
        <dbReference type="EMBL" id="TYZ19164.1"/>
    </source>
</evidence>
<dbReference type="OrthoDB" id="1662944at2"/>
<gene>
    <name evidence="2" type="ORF">FZ040_13720</name>
</gene>
<evidence type="ECO:0000256" key="1">
    <source>
        <dbReference type="SAM" id="Phobius"/>
    </source>
</evidence>
<keyword evidence="1" id="KW-0812">Transmembrane</keyword>
<protein>
    <recommendedName>
        <fullName evidence="4">DUF2939 domain-containing protein</fullName>
    </recommendedName>
</protein>
<dbReference type="Proteomes" id="UP000323646">
    <property type="component" value="Unassembled WGS sequence"/>
</dbReference>
<reference evidence="2 3" key="1">
    <citation type="submission" date="2019-08" db="EMBL/GenBank/DDBJ databases">
        <title>Selenomonas sp. mPRGC5 and Selenomonas sp. mPRGC8 isolated from ruminal fluid of dairy goat (Capra hircus).</title>
        <authorList>
            <person name="Poothong S."/>
            <person name="Nuengjamnong C."/>
            <person name="Tanasupawat S."/>
        </authorList>
    </citation>
    <scope>NUCLEOTIDE SEQUENCE [LARGE SCALE GENOMIC DNA]</scope>
    <source>
        <strain evidence="3">mPRGC5</strain>
    </source>
</reference>
<comment type="caution">
    <text evidence="2">The sequence shown here is derived from an EMBL/GenBank/DDBJ whole genome shotgun (WGS) entry which is preliminary data.</text>
</comment>
<dbReference type="RefSeq" id="WP_149172521.1">
    <property type="nucleotide sequence ID" value="NZ_VTOY01000028.1"/>
</dbReference>
<sequence>MDDYTWKRRLRQRRRRQRRHLFLFILLIASLVSMTVWYAFFYTRTPEYALKQLSTAIEDRNTDAFKKYVNMDVLSSRAYDDLTVDLFAYDSTLTPKSKVMFEKFYIMIKPQLSMGLENAALTRIETGAWNLPDGTDILKGRQLGIDFERFIERSQLRNTTFVSIGNIEHDGSTATAELNILEDYTQTPFTLQLVMEQAEDGHWQVSYIKNYKEYLDLIAPLQNSDIASYIDNTQGIVDEYNGIFEEYQRRFRQLTATSSGQLSAAQRKKIAALLENEVIPALKKRQQKLDEVDIPAGAQYLARQRQHSTETTIKAWQHFIKGCRDNSQAEFSTAETLHKQELAIDLRVQDIIRHTAISKNIPNLP</sequence>
<evidence type="ECO:0008006" key="4">
    <source>
        <dbReference type="Google" id="ProtNLM"/>
    </source>
</evidence>
<evidence type="ECO:0000313" key="3">
    <source>
        <dbReference type="Proteomes" id="UP000323646"/>
    </source>
</evidence>
<name>A0A5D6VXM1_9FIRM</name>